<comment type="caution">
    <text evidence="1">The sequence shown here is derived from an EMBL/GenBank/DDBJ whole genome shotgun (WGS) entry which is preliminary data.</text>
</comment>
<dbReference type="Proteomes" id="UP000293562">
    <property type="component" value="Unassembled WGS sequence"/>
</dbReference>
<dbReference type="EMBL" id="SHKN01000001">
    <property type="protein sequence ID" value="RZT95846.1"/>
    <property type="molecule type" value="Genomic_DNA"/>
</dbReference>
<gene>
    <name evidence="1" type="ORF">EV201_0474</name>
</gene>
<evidence type="ECO:0000313" key="1">
    <source>
        <dbReference type="EMBL" id="RZT95846.1"/>
    </source>
</evidence>
<evidence type="ECO:0000313" key="2">
    <source>
        <dbReference type="Proteomes" id="UP000293562"/>
    </source>
</evidence>
<dbReference type="AlphaFoldDB" id="A0A4Q7VI84"/>
<reference evidence="1 2" key="1">
    <citation type="submission" date="2019-02" db="EMBL/GenBank/DDBJ databases">
        <title>Genomic Encyclopedia of Type Strains, Phase IV (KMG-IV): sequencing the most valuable type-strain genomes for metagenomic binning, comparative biology and taxonomic classification.</title>
        <authorList>
            <person name="Goeker M."/>
        </authorList>
    </citation>
    <scope>NUCLEOTIDE SEQUENCE [LARGE SCALE GENOMIC DNA]</scope>
    <source>
        <strain evidence="1 2">DSM 28825</strain>
    </source>
</reference>
<name>A0A4Q7VI84_9BACT</name>
<proteinExistence type="predicted"/>
<sequence>MQALFNYFAISGLQKYKTLNYNQINYNTRLLKDNNDLKRPICKLLDRYMFPKDSS</sequence>
<protein>
    <submittedName>
        <fullName evidence="1">Uncharacterized protein</fullName>
    </submittedName>
</protein>
<accession>A0A4Q7VI84</accession>
<keyword evidence="2" id="KW-1185">Reference proteome</keyword>
<organism evidence="1 2">
    <name type="scientific">Ancylomarina subtilis</name>
    <dbReference type="NCBI Taxonomy" id="1639035"/>
    <lineage>
        <taxon>Bacteria</taxon>
        <taxon>Pseudomonadati</taxon>
        <taxon>Bacteroidota</taxon>
        <taxon>Bacteroidia</taxon>
        <taxon>Marinilabiliales</taxon>
        <taxon>Marinifilaceae</taxon>
        <taxon>Ancylomarina</taxon>
    </lineage>
</organism>